<feature type="region of interest" description="Disordered" evidence="1">
    <location>
        <begin position="40"/>
        <end position="109"/>
    </location>
</feature>
<keyword evidence="4" id="KW-1185">Reference proteome</keyword>
<name>A0AA35TGH2_GEOBA</name>
<evidence type="ECO:0000256" key="1">
    <source>
        <dbReference type="SAM" id="MobiDB-lite"/>
    </source>
</evidence>
<dbReference type="PANTHER" id="PTHR24024">
    <property type="entry name" value="PULMONARY SURFACTANT-ASSOCIATED PROTEIN A"/>
    <property type="match status" value="1"/>
</dbReference>
<reference evidence="3" key="1">
    <citation type="submission" date="2023-03" db="EMBL/GenBank/DDBJ databases">
        <authorList>
            <person name="Steffen K."/>
            <person name="Cardenas P."/>
        </authorList>
    </citation>
    <scope>NUCLEOTIDE SEQUENCE</scope>
</reference>
<gene>
    <name evidence="3" type="ORF">GBAR_LOCUS25741</name>
</gene>
<dbReference type="InterPro" id="IPR008160">
    <property type="entry name" value="Collagen"/>
</dbReference>
<sequence length="231" mass="23925">MELPKCALILATILGAFSIYFAQNEGGSQKSVHQVEVLRGRDGRDGGRGPAGPPGPPGPTGTNGPQGERGLQGMLGPRGVNGEKGDHGDKGDRGDTGLTGPQGPLGAPGPLAMGGAAYVRWGRTVCPSGQGTELVYSGRAGGSRYSHQGGGANHLCMPDDPEHLQYTSGVQGYSPIYGVEYLPSSSQPLQTVNSHNVPCAVCHVTTRATLLMIPAKVNCPTNWTTEYTGYL</sequence>
<dbReference type="Pfam" id="PF01391">
    <property type="entry name" value="Collagen"/>
    <property type="match status" value="1"/>
</dbReference>
<evidence type="ECO:0000256" key="2">
    <source>
        <dbReference type="SAM" id="SignalP"/>
    </source>
</evidence>
<evidence type="ECO:0000313" key="4">
    <source>
        <dbReference type="Proteomes" id="UP001174909"/>
    </source>
</evidence>
<feature type="non-terminal residue" evidence="3">
    <location>
        <position position="231"/>
    </location>
</feature>
<feature type="chain" id="PRO_5041233013" evidence="2">
    <location>
        <begin position="23"/>
        <end position="231"/>
    </location>
</feature>
<organism evidence="3 4">
    <name type="scientific">Geodia barretti</name>
    <name type="common">Barrett's horny sponge</name>
    <dbReference type="NCBI Taxonomy" id="519541"/>
    <lineage>
        <taxon>Eukaryota</taxon>
        <taxon>Metazoa</taxon>
        <taxon>Porifera</taxon>
        <taxon>Demospongiae</taxon>
        <taxon>Heteroscleromorpha</taxon>
        <taxon>Tetractinellida</taxon>
        <taxon>Astrophorina</taxon>
        <taxon>Geodiidae</taxon>
        <taxon>Geodia</taxon>
    </lineage>
</organism>
<evidence type="ECO:0000313" key="3">
    <source>
        <dbReference type="EMBL" id="CAI8046521.1"/>
    </source>
</evidence>
<dbReference type="GO" id="GO:0005615">
    <property type="term" value="C:extracellular space"/>
    <property type="evidence" value="ECO:0007669"/>
    <property type="project" value="TreeGrafter"/>
</dbReference>
<keyword evidence="2" id="KW-0732">Signal</keyword>
<dbReference type="EMBL" id="CASHTH010003569">
    <property type="protein sequence ID" value="CAI8046521.1"/>
    <property type="molecule type" value="Genomic_DNA"/>
</dbReference>
<protein>
    <submittedName>
        <fullName evidence="3">Short-chain collagen C4</fullName>
    </submittedName>
</protein>
<proteinExistence type="predicted"/>
<dbReference type="Proteomes" id="UP001174909">
    <property type="component" value="Unassembled WGS sequence"/>
</dbReference>
<feature type="signal peptide" evidence="2">
    <location>
        <begin position="1"/>
        <end position="22"/>
    </location>
</feature>
<dbReference type="PANTHER" id="PTHR24024:SF18">
    <property type="entry name" value="SHORT-CHAIN COLLAGEN C4-LIKE"/>
    <property type="match status" value="1"/>
</dbReference>
<feature type="compositionally biased region" description="Low complexity" evidence="1">
    <location>
        <begin position="96"/>
        <end position="109"/>
    </location>
</feature>
<keyword evidence="3" id="KW-0176">Collagen</keyword>
<feature type="compositionally biased region" description="Basic and acidic residues" evidence="1">
    <location>
        <begin position="81"/>
        <end position="95"/>
    </location>
</feature>
<comment type="caution">
    <text evidence="3">The sequence shown here is derived from an EMBL/GenBank/DDBJ whole genome shotgun (WGS) entry which is preliminary data.</text>
</comment>
<accession>A0AA35TGH2</accession>
<dbReference type="InterPro" id="IPR051077">
    <property type="entry name" value="Ca-dependent_lectin"/>
</dbReference>
<dbReference type="AlphaFoldDB" id="A0AA35TGH2"/>
<dbReference type="GO" id="GO:0005581">
    <property type="term" value="C:collagen trimer"/>
    <property type="evidence" value="ECO:0007669"/>
    <property type="project" value="UniProtKB-KW"/>
</dbReference>